<name>A0ABT4RRI0_9ACTN</name>
<evidence type="ECO:0000313" key="3">
    <source>
        <dbReference type="Proteomes" id="UP001147700"/>
    </source>
</evidence>
<dbReference type="RefSeq" id="WP_202952403.1">
    <property type="nucleotide sequence ID" value="NZ_JAPCID010000052.1"/>
</dbReference>
<keyword evidence="2" id="KW-0560">Oxidoreductase</keyword>
<sequence>MAIARIWRGTVPTARADEYTEYMNQTGIKDIRNTAGNLGVFLLRREEGEETHFQTISVWESEDAIEAFSGSKDRTARLEPKDEEFLIRSEPEAEHNVIASDPNNIFTG</sequence>
<dbReference type="Gene3D" id="3.30.70.100">
    <property type="match status" value="1"/>
</dbReference>
<dbReference type="EMBL" id="JAPCID010000052">
    <property type="protein sequence ID" value="MDA0141207.1"/>
    <property type="molecule type" value="Genomic_DNA"/>
</dbReference>
<proteinExistence type="predicted"/>
<protein>
    <submittedName>
        <fullName evidence="2">Antibiotic biosynthesis monooxygenase</fullName>
    </submittedName>
</protein>
<keyword evidence="3" id="KW-1185">Reference proteome</keyword>
<dbReference type="Proteomes" id="UP001147700">
    <property type="component" value="Unassembled WGS sequence"/>
</dbReference>
<evidence type="ECO:0000259" key="1">
    <source>
        <dbReference type="Pfam" id="PF03992"/>
    </source>
</evidence>
<dbReference type="SUPFAM" id="SSF54909">
    <property type="entry name" value="Dimeric alpha+beta barrel"/>
    <property type="match status" value="1"/>
</dbReference>
<dbReference type="Pfam" id="PF03992">
    <property type="entry name" value="ABM"/>
    <property type="match status" value="1"/>
</dbReference>
<gene>
    <name evidence="2" type="ORF">OJ962_27160</name>
</gene>
<keyword evidence="2" id="KW-0503">Monooxygenase</keyword>
<dbReference type="InterPro" id="IPR011008">
    <property type="entry name" value="Dimeric_a/b-barrel"/>
</dbReference>
<comment type="caution">
    <text evidence="2">The sequence shown here is derived from an EMBL/GenBank/DDBJ whole genome shotgun (WGS) entry which is preliminary data.</text>
</comment>
<organism evidence="2 3">
    <name type="scientific">Solirubrobacter deserti</name>
    <dbReference type="NCBI Taxonomy" id="2282478"/>
    <lineage>
        <taxon>Bacteria</taxon>
        <taxon>Bacillati</taxon>
        <taxon>Actinomycetota</taxon>
        <taxon>Thermoleophilia</taxon>
        <taxon>Solirubrobacterales</taxon>
        <taxon>Solirubrobacteraceae</taxon>
        <taxon>Solirubrobacter</taxon>
    </lineage>
</organism>
<accession>A0ABT4RRI0</accession>
<reference evidence="2" key="1">
    <citation type="submission" date="2022-10" db="EMBL/GenBank/DDBJ databases">
        <title>The WGS of Solirubrobacter sp. CPCC 204708.</title>
        <authorList>
            <person name="Jiang Z."/>
        </authorList>
    </citation>
    <scope>NUCLEOTIDE SEQUENCE</scope>
    <source>
        <strain evidence="2">CPCC 204708</strain>
    </source>
</reference>
<evidence type="ECO:0000313" key="2">
    <source>
        <dbReference type="EMBL" id="MDA0141207.1"/>
    </source>
</evidence>
<feature type="domain" description="ABM" evidence="1">
    <location>
        <begin position="11"/>
        <end position="73"/>
    </location>
</feature>
<dbReference type="GO" id="GO:0004497">
    <property type="term" value="F:monooxygenase activity"/>
    <property type="evidence" value="ECO:0007669"/>
    <property type="project" value="UniProtKB-KW"/>
</dbReference>
<dbReference type="InterPro" id="IPR007138">
    <property type="entry name" value="ABM_dom"/>
</dbReference>